<accession>A0A2T4JA58</accession>
<protein>
    <submittedName>
        <fullName evidence="1">Uncharacterized protein</fullName>
    </submittedName>
</protein>
<name>A0A2T4JA58_FUSBL</name>
<proteinExistence type="predicted"/>
<sequence length="60" mass="7028">MRRCGIETQDKFNFQRPRDIFHALLQLTPLQPQPSFRRGKGMRAAMTDILVVLGDRRMGR</sequence>
<organism evidence="1 2">
    <name type="scientific">Fuscovulum blasticum DSM 2131</name>
    <dbReference type="NCBI Taxonomy" id="1188250"/>
    <lineage>
        <taxon>Bacteria</taxon>
        <taxon>Pseudomonadati</taxon>
        <taxon>Pseudomonadota</taxon>
        <taxon>Alphaproteobacteria</taxon>
        <taxon>Rhodobacterales</taxon>
        <taxon>Paracoccaceae</taxon>
        <taxon>Pseudogemmobacter</taxon>
    </lineage>
</organism>
<dbReference type="AlphaFoldDB" id="A0A2T4JA58"/>
<keyword evidence="2" id="KW-1185">Reference proteome</keyword>
<dbReference type="Proteomes" id="UP000241362">
    <property type="component" value="Unassembled WGS sequence"/>
</dbReference>
<evidence type="ECO:0000313" key="2">
    <source>
        <dbReference type="Proteomes" id="UP000241362"/>
    </source>
</evidence>
<dbReference type="EMBL" id="PZKE01000006">
    <property type="protein sequence ID" value="PTE14707.1"/>
    <property type="molecule type" value="Genomic_DNA"/>
</dbReference>
<comment type="caution">
    <text evidence="1">The sequence shown here is derived from an EMBL/GenBank/DDBJ whole genome shotgun (WGS) entry which is preliminary data.</text>
</comment>
<gene>
    <name evidence="1" type="ORF">C5F44_07820</name>
</gene>
<reference evidence="1 2" key="1">
    <citation type="submission" date="2018-03" db="EMBL/GenBank/DDBJ databases">
        <title>Rhodobacter blasticus.</title>
        <authorList>
            <person name="Meyer T.E."/>
            <person name="Miller S."/>
            <person name="Lodha T."/>
            <person name="Gandham S."/>
            <person name="Chintalapati S."/>
            <person name="Chintalapati V.R."/>
        </authorList>
    </citation>
    <scope>NUCLEOTIDE SEQUENCE [LARGE SCALE GENOMIC DNA]</scope>
    <source>
        <strain evidence="1 2">DSM 2131</strain>
    </source>
</reference>
<evidence type="ECO:0000313" key="1">
    <source>
        <dbReference type="EMBL" id="PTE14707.1"/>
    </source>
</evidence>